<keyword evidence="7" id="KW-1185">Reference proteome</keyword>
<dbReference type="eggNOG" id="KOG1562">
    <property type="taxonomic scope" value="Eukaryota"/>
</dbReference>
<evidence type="ECO:0000313" key="6">
    <source>
        <dbReference type="EMBL" id="EDQ84521.1"/>
    </source>
</evidence>
<feature type="active site" description="Proton acceptor" evidence="3">
    <location>
        <position position="268"/>
    </location>
</feature>
<dbReference type="Gene3D" id="2.30.140.10">
    <property type="entry name" value="Spermidine synthase, tetramerisation domain"/>
    <property type="match status" value="1"/>
</dbReference>
<dbReference type="InterPro" id="IPR035246">
    <property type="entry name" value="Spermidine_synt_N"/>
</dbReference>
<evidence type="ECO:0000256" key="2">
    <source>
        <dbReference type="ARBA" id="ARBA00022679"/>
    </source>
</evidence>
<evidence type="ECO:0000256" key="3">
    <source>
        <dbReference type="PROSITE-ProRule" id="PRU00354"/>
    </source>
</evidence>
<dbReference type="EMBL" id="CH991586">
    <property type="protein sequence ID" value="EDQ84521.1"/>
    <property type="molecule type" value="Genomic_DNA"/>
</dbReference>
<dbReference type="PROSITE" id="PS51006">
    <property type="entry name" value="PABS_2"/>
    <property type="match status" value="1"/>
</dbReference>
<dbReference type="Gene3D" id="3.40.50.150">
    <property type="entry name" value="Vaccinia Virus protein VP39"/>
    <property type="match status" value="1"/>
</dbReference>
<dbReference type="GO" id="GO:0016768">
    <property type="term" value="F:spermine synthase activity"/>
    <property type="evidence" value="ECO:0000318"/>
    <property type="project" value="GO_Central"/>
</dbReference>
<feature type="signal peptide" evidence="4">
    <location>
        <begin position="1"/>
        <end position="29"/>
    </location>
</feature>
<dbReference type="GO" id="GO:0006597">
    <property type="term" value="P:spermine biosynthetic process"/>
    <property type="evidence" value="ECO:0000318"/>
    <property type="project" value="GO_Central"/>
</dbReference>
<dbReference type="InterPro" id="IPR015576">
    <property type="entry name" value="Spermine_synthase_animal"/>
</dbReference>
<evidence type="ECO:0000313" key="7">
    <source>
        <dbReference type="Proteomes" id="UP000001357"/>
    </source>
</evidence>
<dbReference type="GeneID" id="5895940"/>
<dbReference type="CDD" id="cd02440">
    <property type="entry name" value="AdoMet_MTases"/>
    <property type="match status" value="1"/>
</dbReference>
<dbReference type="RefSeq" id="XP_001750708.1">
    <property type="nucleotide sequence ID" value="XM_001750656.1"/>
</dbReference>
<evidence type="ECO:0000259" key="5">
    <source>
        <dbReference type="PROSITE" id="PS51006"/>
    </source>
</evidence>
<feature type="chain" id="PRO_5002744960" description="PABS domain-containing protein" evidence="4">
    <location>
        <begin position="30"/>
        <end position="355"/>
    </location>
</feature>
<dbReference type="SUPFAM" id="SSF53335">
    <property type="entry name" value="S-adenosyl-L-methionine-dependent methyltransferases"/>
    <property type="match status" value="1"/>
</dbReference>
<dbReference type="InterPro" id="IPR030374">
    <property type="entry name" value="PABS"/>
</dbReference>
<protein>
    <recommendedName>
        <fullName evidence="5">PABS domain-containing protein</fullName>
    </recommendedName>
</protein>
<name>A9VDA6_MONBE</name>
<dbReference type="InterPro" id="IPR029063">
    <property type="entry name" value="SAM-dependent_MTases_sf"/>
</dbReference>
<organism evidence="6 7">
    <name type="scientific">Monosiga brevicollis</name>
    <name type="common">Choanoflagellate</name>
    <dbReference type="NCBI Taxonomy" id="81824"/>
    <lineage>
        <taxon>Eukaryota</taxon>
        <taxon>Choanoflagellata</taxon>
        <taxon>Craspedida</taxon>
        <taxon>Salpingoecidae</taxon>
        <taxon>Monosiga</taxon>
    </lineage>
</organism>
<proteinExistence type="inferred from homology"/>
<comment type="similarity">
    <text evidence="1">Belongs to the spermidine/spermine synthase family.</text>
</comment>
<dbReference type="Pfam" id="PF17284">
    <property type="entry name" value="Spermine_synt_N"/>
    <property type="match status" value="1"/>
</dbReference>
<dbReference type="Proteomes" id="UP000001357">
    <property type="component" value="Unassembled WGS sequence"/>
</dbReference>
<keyword evidence="4" id="KW-0732">Signal</keyword>
<dbReference type="Pfam" id="PF01564">
    <property type="entry name" value="Spermine_synth"/>
    <property type="match status" value="1"/>
</dbReference>
<dbReference type="AlphaFoldDB" id="A9VDA6"/>
<dbReference type="PANTHER" id="PTHR46315">
    <property type="entry name" value="SPERMINE SYNTHASE"/>
    <property type="match status" value="1"/>
</dbReference>
<dbReference type="FunCoup" id="A9VDA6">
    <property type="interactions" value="301"/>
</dbReference>
<evidence type="ECO:0000256" key="1">
    <source>
        <dbReference type="ARBA" id="ARBA00007867"/>
    </source>
</evidence>
<evidence type="ECO:0000256" key="4">
    <source>
        <dbReference type="SAM" id="SignalP"/>
    </source>
</evidence>
<dbReference type="FunFam" id="3.40.50.150:FF:000197">
    <property type="entry name" value="spermine synthase isoform X2"/>
    <property type="match status" value="1"/>
</dbReference>
<dbReference type="InterPro" id="IPR037163">
    <property type="entry name" value="Spermidine_synt_N_sf"/>
</dbReference>
<reference evidence="6 7" key="1">
    <citation type="journal article" date="2008" name="Nature">
        <title>The genome of the choanoflagellate Monosiga brevicollis and the origin of metazoans.</title>
        <authorList>
            <consortium name="JGI Sequencing"/>
            <person name="King N."/>
            <person name="Westbrook M.J."/>
            <person name="Young S.L."/>
            <person name="Kuo A."/>
            <person name="Abedin M."/>
            <person name="Chapman J."/>
            <person name="Fairclough S."/>
            <person name="Hellsten U."/>
            <person name="Isogai Y."/>
            <person name="Letunic I."/>
            <person name="Marr M."/>
            <person name="Pincus D."/>
            <person name="Putnam N."/>
            <person name="Rokas A."/>
            <person name="Wright K.J."/>
            <person name="Zuzow R."/>
            <person name="Dirks W."/>
            <person name="Good M."/>
            <person name="Goodstein D."/>
            <person name="Lemons D."/>
            <person name="Li W."/>
            <person name="Lyons J.B."/>
            <person name="Morris A."/>
            <person name="Nichols S."/>
            <person name="Richter D.J."/>
            <person name="Salamov A."/>
            <person name="Bork P."/>
            <person name="Lim W.A."/>
            <person name="Manning G."/>
            <person name="Miller W.T."/>
            <person name="McGinnis W."/>
            <person name="Shapiro H."/>
            <person name="Tjian R."/>
            <person name="Grigoriev I.V."/>
            <person name="Rokhsar D."/>
        </authorList>
    </citation>
    <scope>NUCLEOTIDE SEQUENCE [LARGE SCALE GENOMIC DNA]</scope>
    <source>
        <strain evidence="7">MX1 / ATCC 50154</strain>
    </source>
</reference>
<accession>A9VDA6</accession>
<dbReference type="InParanoid" id="A9VDA6"/>
<keyword evidence="3" id="KW-0620">Polyamine biosynthesis</keyword>
<feature type="domain" description="PABS" evidence="5">
    <location>
        <begin position="113"/>
        <end position="353"/>
    </location>
</feature>
<dbReference type="KEGG" id="mbr:MONBRDRAFT_30201"/>
<sequence>MAALTLASRACLNAWLLCLLCTDISFFQAQGPKSALALLTSPNSPHSVQIKAFEETVTADISLSLAAGEAAPDLTDALERVRATATESLKAAPVQHLDATTLYPPVVRGGSFPTVVPSSDGLWIQYDFDELVFHEKSPYQDVKIYHSRQFGNMLLLDDDPNLAESDLAYTQAILGSGRFNFEGKSVLVLGAGDGGVLHQILKLNPANVIMIEIDEVVINAARKHLRGICFDSMDNLTGPNYEIRVKDCLGEMDTLQAQGMQFDYIINDLTAVPVSTSLAGSDWEFLQIVLNRAMPLLAPHGKYLTQGGSANMPAATRCYEDIVHAHPAGLDFTKESVCVPSFHEMWLFYTLWKTN</sequence>
<dbReference type="STRING" id="81824.A9VDA6"/>
<keyword evidence="2 3" id="KW-0808">Transferase</keyword>
<dbReference type="PANTHER" id="PTHR46315:SF1">
    <property type="entry name" value="SPERMINE SYNTHASE"/>
    <property type="match status" value="1"/>
</dbReference>
<gene>
    <name evidence="6" type="ORF">MONBRDRAFT_30201</name>
</gene>